<dbReference type="Proteomes" id="UP001175211">
    <property type="component" value="Unassembled WGS sequence"/>
</dbReference>
<accession>A0AA39NRC4</accession>
<keyword evidence="1" id="KW-0812">Transmembrane</keyword>
<evidence type="ECO:0000313" key="3">
    <source>
        <dbReference type="Proteomes" id="UP001175211"/>
    </source>
</evidence>
<protein>
    <submittedName>
        <fullName evidence="2">Uncharacterized protein</fullName>
    </submittedName>
</protein>
<evidence type="ECO:0000256" key="1">
    <source>
        <dbReference type="SAM" id="Phobius"/>
    </source>
</evidence>
<organism evidence="2 3">
    <name type="scientific">Armillaria tabescens</name>
    <name type="common">Ringless honey mushroom</name>
    <name type="synonym">Agaricus tabescens</name>
    <dbReference type="NCBI Taxonomy" id="1929756"/>
    <lineage>
        <taxon>Eukaryota</taxon>
        <taxon>Fungi</taxon>
        <taxon>Dikarya</taxon>
        <taxon>Basidiomycota</taxon>
        <taxon>Agaricomycotina</taxon>
        <taxon>Agaricomycetes</taxon>
        <taxon>Agaricomycetidae</taxon>
        <taxon>Agaricales</taxon>
        <taxon>Marasmiineae</taxon>
        <taxon>Physalacriaceae</taxon>
        <taxon>Desarmillaria</taxon>
    </lineage>
</organism>
<dbReference type="RefSeq" id="XP_060340194.1">
    <property type="nucleotide sequence ID" value="XM_060471020.1"/>
</dbReference>
<keyword evidence="3" id="KW-1185">Reference proteome</keyword>
<evidence type="ECO:0000313" key="2">
    <source>
        <dbReference type="EMBL" id="KAK0470401.1"/>
    </source>
</evidence>
<keyword evidence="1" id="KW-0472">Membrane</keyword>
<feature type="transmembrane region" description="Helical" evidence="1">
    <location>
        <begin position="47"/>
        <end position="68"/>
    </location>
</feature>
<dbReference type="EMBL" id="JAUEPS010000001">
    <property type="protein sequence ID" value="KAK0470401.1"/>
    <property type="molecule type" value="Genomic_DNA"/>
</dbReference>
<name>A0AA39NRC4_ARMTA</name>
<reference evidence="2" key="1">
    <citation type="submission" date="2023-06" db="EMBL/GenBank/DDBJ databases">
        <authorList>
            <consortium name="Lawrence Berkeley National Laboratory"/>
            <person name="Ahrendt S."/>
            <person name="Sahu N."/>
            <person name="Indic B."/>
            <person name="Wong-Bajracharya J."/>
            <person name="Merenyi Z."/>
            <person name="Ke H.-M."/>
            <person name="Monk M."/>
            <person name="Kocsube S."/>
            <person name="Drula E."/>
            <person name="Lipzen A."/>
            <person name="Balint B."/>
            <person name="Henrissat B."/>
            <person name="Andreopoulos B."/>
            <person name="Martin F.M."/>
            <person name="Harder C.B."/>
            <person name="Rigling D."/>
            <person name="Ford K.L."/>
            <person name="Foster G.D."/>
            <person name="Pangilinan J."/>
            <person name="Papanicolaou A."/>
            <person name="Barry K."/>
            <person name="LaButti K."/>
            <person name="Viragh M."/>
            <person name="Koriabine M."/>
            <person name="Yan M."/>
            <person name="Riley R."/>
            <person name="Champramary S."/>
            <person name="Plett K.L."/>
            <person name="Tsai I.J."/>
            <person name="Slot J."/>
            <person name="Sipos G."/>
            <person name="Plett J."/>
            <person name="Nagy L.G."/>
            <person name="Grigoriev I.V."/>
        </authorList>
    </citation>
    <scope>NUCLEOTIDE SEQUENCE</scope>
    <source>
        <strain evidence="2">CCBAS 213</strain>
    </source>
</reference>
<feature type="transmembrane region" description="Helical" evidence="1">
    <location>
        <begin position="7"/>
        <end position="27"/>
    </location>
</feature>
<comment type="caution">
    <text evidence="2">The sequence shown here is derived from an EMBL/GenBank/DDBJ whole genome shotgun (WGS) entry which is preliminary data.</text>
</comment>
<gene>
    <name evidence="2" type="ORF">EV420DRAFT_1500409</name>
</gene>
<proteinExistence type="predicted"/>
<dbReference type="AlphaFoldDB" id="A0AA39NRC4"/>
<keyword evidence="1" id="KW-1133">Transmembrane helix</keyword>
<dbReference type="GeneID" id="85354568"/>
<sequence length="96" mass="10995">MKQRRTLPVAGACRAGYFVWISNTWSWQGHLFSLSSYSMRPLSDPRVSVFSMPIFIACAISTISRHIAGALSMQLETRLPLTFVLFFRIRRGWAQI</sequence>